<name>T1GRC6_MEGSC</name>
<dbReference type="HOGENOM" id="CLU_2608763_0_0_1"/>
<evidence type="ECO:0000313" key="1">
    <source>
        <dbReference type="EnsemblMetazoa" id="MESCA006206-PA"/>
    </source>
</evidence>
<dbReference type="EMBL" id="CAQQ02091969">
    <property type="status" value="NOT_ANNOTATED_CDS"/>
    <property type="molecule type" value="Genomic_DNA"/>
</dbReference>
<reference evidence="1" key="2">
    <citation type="submission" date="2015-06" db="UniProtKB">
        <authorList>
            <consortium name="EnsemblMetazoa"/>
        </authorList>
    </citation>
    <scope>IDENTIFICATION</scope>
</reference>
<dbReference type="EnsemblMetazoa" id="MESCA006206-RA">
    <property type="protein sequence ID" value="MESCA006206-PA"/>
    <property type="gene ID" value="MESCA006206"/>
</dbReference>
<dbReference type="Proteomes" id="UP000015102">
    <property type="component" value="Unassembled WGS sequence"/>
</dbReference>
<dbReference type="EMBL" id="CAQQ02091970">
    <property type="status" value="NOT_ANNOTATED_CDS"/>
    <property type="molecule type" value="Genomic_DNA"/>
</dbReference>
<keyword evidence="2" id="KW-1185">Reference proteome</keyword>
<dbReference type="AlphaFoldDB" id="T1GRC6"/>
<protein>
    <submittedName>
        <fullName evidence="1">Uncharacterized protein</fullName>
    </submittedName>
</protein>
<sequence length="79" mass="8910">MITTFPKNILPIFKILMGFKNSFLVKFPINLDFAFIAFKTLVSPSPDLPQTLNPFCFKIVVMESQRLETSTAVNSLTVP</sequence>
<organism evidence="1 2">
    <name type="scientific">Megaselia scalaris</name>
    <name type="common">Humpbacked fly</name>
    <name type="synonym">Phora scalaris</name>
    <dbReference type="NCBI Taxonomy" id="36166"/>
    <lineage>
        <taxon>Eukaryota</taxon>
        <taxon>Metazoa</taxon>
        <taxon>Ecdysozoa</taxon>
        <taxon>Arthropoda</taxon>
        <taxon>Hexapoda</taxon>
        <taxon>Insecta</taxon>
        <taxon>Pterygota</taxon>
        <taxon>Neoptera</taxon>
        <taxon>Endopterygota</taxon>
        <taxon>Diptera</taxon>
        <taxon>Brachycera</taxon>
        <taxon>Muscomorpha</taxon>
        <taxon>Platypezoidea</taxon>
        <taxon>Phoridae</taxon>
        <taxon>Megaseliini</taxon>
        <taxon>Megaselia</taxon>
    </lineage>
</organism>
<reference evidence="2" key="1">
    <citation type="submission" date="2013-02" db="EMBL/GenBank/DDBJ databases">
        <authorList>
            <person name="Hughes D."/>
        </authorList>
    </citation>
    <scope>NUCLEOTIDE SEQUENCE</scope>
    <source>
        <strain>Durham</strain>
        <strain evidence="2">NC isolate 2 -- Noor lab</strain>
    </source>
</reference>
<proteinExistence type="predicted"/>
<evidence type="ECO:0000313" key="2">
    <source>
        <dbReference type="Proteomes" id="UP000015102"/>
    </source>
</evidence>
<accession>T1GRC6</accession>